<dbReference type="Gene3D" id="3.30.710.10">
    <property type="entry name" value="Potassium Channel Kv1.1, Chain A"/>
    <property type="match status" value="1"/>
</dbReference>
<dbReference type="InterPro" id="IPR011333">
    <property type="entry name" value="SKP1/BTB/POZ_sf"/>
</dbReference>
<keyword evidence="3" id="KW-1185">Reference proteome</keyword>
<accession>A0A8H3XKW0</accession>
<dbReference type="Proteomes" id="UP000439903">
    <property type="component" value="Unassembled WGS sequence"/>
</dbReference>
<proteinExistence type="predicted"/>
<dbReference type="CDD" id="cd18316">
    <property type="entry name" value="BTB_POZ_KCTD-like"/>
    <property type="match status" value="1"/>
</dbReference>
<comment type="caution">
    <text evidence="2">The sequence shown here is derived from an EMBL/GenBank/DDBJ whole genome shotgun (WGS) entry which is preliminary data.</text>
</comment>
<dbReference type="PROSITE" id="PS50097">
    <property type="entry name" value="BTB"/>
    <property type="match status" value="1"/>
</dbReference>
<dbReference type="PANTHER" id="PTHR14499">
    <property type="entry name" value="POTASSIUM CHANNEL TETRAMERIZATION DOMAIN-CONTAINING"/>
    <property type="match status" value="1"/>
</dbReference>
<name>A0A8H3XKW0_GIGMA</name>
<gene>
    <name evidence="2" type="ORF">F8M41_025923</name>
</gene>
<reference evidence="2 3" key="1">
    <citation type="journal article" date="2019" name="Environ. Microbiol.">
        <title>At the nexus of three kingdoms: the genome of the mycorrhizal fungus Gigaspora margarita provides insights into plant, endobacterial and fungal interactions.</title>
        <authorList>
            <person name="Venice F."/>
            <person name="Ghignone S."/>
            <person name="Salvioli di Fossalunga A."/>
            <person name="Amselem J."/>
            <person name="Novero M."/>
            <person name="Xianan X."/>
            <person name="Sedzielewska Toro K."/>
            <person name="Morin E."/>
            <person name="Lipzen A."/>
            <person name="Grigoriev I.V."/>
            <person name="Henrissat B."/>
            <person name="Martin F.M."/>
            <person name="Bonfante P."/>
        </authorList>
    </citation>
    <scope>NUCLEOTIDE SEQUENCE [LARGE SCALE GENOMIC DNA]</scope>
    <source>
        <strain evidence="2 3">BEG34</strain>
    </source>
</reference>
<dbReference type="PANTHER" id="PTHR14499:SF136">
    <property type="entry name" value="GH08630P"/>
    <property type="match status" value="1"/>
</dbReference>
<evidence type="ECO:0000259" key="1">
    <source>
        <dbReference type="PROSITE" id="PS50097"/>
    </source>
</evidence>
<dbReference type="SUPFAM" id="SSF54695">
    <property type="entry name" value="POZ domain"/>
    <property type="match status" value="1"/>
</dbReference>
<protein>
    <submittedName>
        <fullName evidence="2">Potassium voltage-gated channel protein shal</fullName>
    </submittedName>
</protein>
<organism evidence="2 3">
    <name type="scientific">Gigaspora margarita</name>
    <dbReference type="NCBI Taxonomy" id="4874"/>
    <lineage>
        <taxon>Eukaryota</taxon>
        <taxon>Fungi</taxon>
        <taxon>Fungi incertae sedis</taxon>
        <taxon>Mucoromycota</taxon>
        <taxon>Glomeromycotina</taxon>
        <taxon>Glomeromycetes</taxon>
        <taxon>Diversisporales</taxon>
        <taxon>Gigasporaceae</taxon>
        <taxon>Gigaspora</taxon>
    </lineage>
</organism>
<evidence type="ECO:0000313" key="2">
    <source>
        <dbReference type="EMBL" id="KAF0467803.1"/>
    </source>
</evidence>
<feature type="domain" description="BTB" evidence="1">
    <location>
        <begin position="6"/>
        <end position="72"/>
    </location>
</feature>
<sequence length="255" mass="29183">MSKNKDTVVFNVGGTKFQIQRSLVQSYPNSYLAALVNSALASEDHEVFVDHNPLAFSVILDFLRYKRLMVPKNVAQEVVELQLREFGIPYDSLTEVIEDEELPSYDATVASSSLRDTVLQVSTRRMDTLISDVILPYLKRHAKRGHRQVIFYLTPNSVTQNNITSELDHINDPHEWIHLPSKNEATEKEDQCDLPDLQFLLQKDQLKRLGELITERSGVKRVDVSEAVVSCRTENEFGLLFSKFFDIIEIKAIIM</sequence>
<dbReference type="Pfam" id="PF02214">
    <property type="entry name" value="BTB_2"/>
    <property type="match status" value="1"/>
</dbReference>
<dbReference type="OrthoDB" id="2333377at2759"/>
<dbReference type="InterPro" id="IPR000210">
    <property type="entry name" value="BTB/POZ_dom"/>
</dbReference>
<dbReference type="AlphaFoldDB" id="A0A8H3XKW0"/>
<dbReference type="EMBL" id="WTPW01000950">
    <property type="protein sequence ID" value="KAF0467803.1"/>
    <property type="molecule type" value="Genomic_DNA"/>
</dbReference>
<dbReference type="GO" id="GO:0051260">
    <property type="term" value="P:protein homooligomerization"/>
    <property type="evidence" value="ECO:0007669"/>
    <property type="project" value="InterPro"/>
</dbReference>
<evidence type="ECO:0000313" key="3">
    <source>
        <dbReference type="Proteomes" id="UP000439903"/>
    </source>
</evidence>
<dbReference type="InterPro" id="IPR003131">
    <property type="entry name" value="T1-type_BTB"/>
</dbReference>